<dbReference type="InterPro" id="IPR013986">
    <property type="entry name" value="DExx_box_DNA_helicase_dom_sf"/>
</dbReference>
<dbReference type="GO" id="GO:0016787">
    <property type="term" value="F:hydrolase activity"/>
    <property type="evidence" value="ECO:0007669"/>
    <property type="project" value="UniProtKB-UniRule"/>
</dbReference>
<dbReference type="Proteomes" id="UP000235114">
    <property type="component" value="Unassembled WGS sequence"/>
</dbReference>
<name>A0A2N5GLD8_9BACI</name>
<dbReference type="GO" id="GO:0005524">
    <property type="term" value="F:ATP binding"/>
    <property type="evidence" value="ECO:0007669"/>
    <property type="project" value="UniProtKB-UniRule"/>
</dbReference>
<evidence type="ECO:0000256" key="4">
    <source>
        <dbReference type="ARBA" id="ARBA00022840"/>
    </source>
</evidence>
<evidence type="ECO:0000256" key="3">
    <source>
        <dbReference type="ARBA" id="ARBA00022806"/>
    </source>
</evidence>
<accession>A0A2N5GLD8</accession>
<dbReference type="PROSITE" id="PS51198">
    <property type="entry name" value="UVRD_HELICASE_ATP_BIND"/>
    <property type="match status" value="1"/>
</dbReference>
<dbReference type="PANTHER" id="PTHR11070">
    <property type="entry name" value="UVRD / RECB / PCRA DNA HELICASE FAMILY MEMBER"/>
    <property type="match status" value="1"/>
</dbReference>
<evidence type="ECO:0000256" key="1">
    <source>
        <dbReference type="ARBA" id="ARBA00022741"/>
    </source>
</evidence>
<gene>
    <name evidence="7" type="ORF">CU635_12220</name>
    <name evidence="8" type="ORF">CVD25_05490</name>
</gene>
<evidence type="ECO:0000259" key="6">
    <source>
        <dbReference type="PROSITE" id="PS51198"/>
    </source>
</evidence>
<dbReference type="EMBL" id="PGVA01000027">
    <property type="protein sequence ID" value="PLR82310.1"/>
    <property type="molecule type" value="Genomic_DNA"/>
</dbReference>
<dbReference type="InterPro" id="IPR027417">
    <property type="entry name" value="P-loop_NTPase"/>
</dbReference>
<organism evidence="7 9">
    <name type="scientific">Bacillus canaveralius</name>
    <dbReference type="NCBI Taxonomy" id="1403243"/>
    <lineage>
        <taxon>Bacteria</taxon>
        <taxon>Bacillati</taxon>
        <taxon>Bacillota</taxon>
        <taxon>Bacilli</taxon>
        <taxon>Bacillales</taxon>
        <taxon>Bacillaceae</taxon>
        <taxon>Bacillus</taxon>
    </lineage>
</organism>
<reference evidence="8 10" key="2">
    <citation type="submission" date="2017-12" db="EMBL/GenBank/DDBJ databases">
        <title>Comparative Functional Genomics of Dry Heat Resistant strains isolated from the Viking Spacecraft.</title>
        <authorList>
            <person name="Seuylemezian A."/>
            <person name="Cooper K."/>
            <person name="Vaishampayan P."/>
        </authorList>
    </citation>
    <scope>NUCLEOTIDE SEQUENCE [LARGE SCALE GENOMIC DNA]</scope>
    <source>
        <strain evidence="8 10">ATCC 29669</strain>
    </source>
</reference>
<dbReference type="InterPro" id="IPR000212">
    <property type="entry name" value="DNA_helicase_UvrD/REP"/>
</dbReference>
<keyword evidence="3 5" id="KW-0347">Helicase</keyword>
<dbReference type="Pfam" id="PF00580">
    <property type="entry name" value="UvrD-helicase"/>
    <property type="match status" value="1"/>
</dbReference>
<dbReference type="Gene3D" id="3.40.50.300">
    <property type="entry name" value="P-loop containing nucleotide triphosphate hydrolases"/>
    <property type="match status" value="1"/>
</dbReference>
<dbReference type="GO" id="GO:0043138">
    <property type="term" value="F:3'-5' DNA helicase activity"/>
    <property type="evidence" value="ECO:0007669"/>
    <property type="project" value="TreeGrafter"/>
</dbReference>
<evidence type="ECO:0000313" key="8">
    <source>
        <dbReference type="EMBL" id="PLR99453.1"/>
    </source>
</evidence>
<evidence type="ECO:0000256" key="5">
    <source>
        <dbReference type="PROSITE-ProRule" id="PRU00560"/>
    </source>
</evidence>
<keyword evidence="10" id="KW-1185">Reference proteome</keyword>
<dbReference type="Gene3D" id="1.10.10.160">
    <property type="match status" value="1"/>
</dbReference>
<dbReference type="GO" id="GO:0000725">
    <property type="term" value="P:recombinational repair"/>
    <property type="evidence" value="ECO:0007669"/>
    <property type="project" value="TreeGrafter"/>
</dbReference>
<proteinExistence type="predicted"/>
<evidence type="ECO:0000313" key="7">
    <source>
        <dbReference type="EMBL" id="PLR82310.1"/>
    </source>
</evidence>
<dbReference type="InterPro" id="IPR014016">
    <property type="entry name" value="UvrD-like_ATP-bd"/>
</dbReference>
<sequence length="663" mass="77002">MFVGRGILVNDHIIITSEDIAAAEKILLNEGSYFDKEEKVPIISCMDESIDVIACPGSGKTTTLLAKLCILSEKMPFNNDKGIAVITHTNVAIEEIKNKLGNKSDILFSYPNFFGTIHSFVDKYLAIPFYKEIFKSNIVTINDDIFNQKLTRKFRPFSKLGKFIYACVIRENKGERPPTKELSRLQQAYLTRIYMDLEKGQIVFKVNERTIVKNPDNELYKELFQLFYEDLIGNGVLRYRDSYFLGRLYIQKHPEIKNFFSSRFKYVFLDETQDNSSIQHEILNSLFEKGETIIQRFGDPNQAIYENVNIVDPQNVIQLRLYEISNSMRYSQSIANLISPLRVINNGKELVGITSEDSIVPHMIIYDSDKISEVKGKFVELIKEFDLKDHKHPFKAVGWVGYNVNPDRLTIESYFPNYVSKKKITSQIDKNNFHICLNQNTKRKLTVGNVYKGILEFCSNYFDNVGIKVEETILTKSQFEKLLKENYNEDFQELRKQTYVWSKLIFLNDRNVYSEVNSFLKDLLKRFTGQENFDEAYFDSLFQSSEANVKQDFEKHVNTYSKDGINVMIDTIHGVKGETHTATLYLETFYKTNDIKRIMKFLLNHNSKKPNQEEFKSLKMAYVGMSRATKLLCIAIDKESISKKDFGKLNEMVKEDKIVMVNI</sequence>
<feature type="domain" description="UvrD-like helicase ATP-binding" evidence="6">
    <location>
        <begin position="33"/>
        <end position="340"/>
    </location>
</feature>
<keyword evidence="4 5" id="KW-0067">ATP-binding</keyword>
<evidence type="ECO:0000313" key="10">
    <source>
        <dbReference type="Proteomes" id="UP000235114"/>
    </source>
</evidence>
<keyword evidence="1 5" id="KW-0547">Nucleotide-binding</keyword>
<reference evidence="7 9" key="1">
    <citation type="submission" date="2017-11" db="EMBL/GenBank/DDBJ databases">
        <title>Comparitive Functional Genomics of Dry Heat Resistant strains isolated from the Viking Spacecraft.</title>
        <authorList>
            <person name="Seuylemezian A."/>
            <person name="Cooper K."/>
            <person name="Vaishampayan P."/>
        </authorList>
    </citation>
    <scope>NUCLEOTIDE SEQUENCE [LARGE SCALE GENOMIC DNA]</scope>
    <source>
        <strain evidence="7 9">M4.6</strain>
    </source>
</reference>
<dbReference type="GO" id="GO:0003677">
    <property type="term" value="F:DNA binding"/>
    <property type="evidence" value="ECO:0007669"/>
    <property type="project" value="InterPro"/>
</dbReference>
<dbReference type="EMBL" id="PGVD01000014">
    <property type="protein sequence ID" value="PLR99453.1"/>
    <property type="molecule type" value="Genomic_DNA"/>
</dbReference>
<protein>
    <submittedName>
        <fullName evidence="7">ATP-dependent helicase</fullName>
    </submittedName>
</protein>
<dbReference type="AlphaFoldDB" id="A0A2N5GLD8"/>
<evidence type="ECO:0000256" key="2">
    <source>
        <dbReference type="ARBA" id="ARBA00022801"/>
    </source>
</evidence>
<comment type="caution">
    <text evidence="7">The sequence shown here is derived from an EMBL/GenBank/DDBJ whole genome shotgun (WGS) entry which is preliminary data.</text>
</comment>
<feature type="binding site" evidence="5">
    <location>
        <begin position="54"/>
        <end position="61"/>
    </location>
    <ligand>
        <name>ATP</name>
        <dbReference type="ChEBI" id="CHEBI:30616"/>
    </ligand>
</feature>
<dbReference type="SUPFAM" id="SSF52540">
    <property type="entry name" value="P-loop containing nucleoside triphosphate hydrolases"/>
    <property type="match status" value="1"/>
</dbReference>
<dbReference type="Proteomes" id="UP000234951">
    <property type="component" value="Unassembled WGS sequence"/>
</dbReference>
<evidence type="ECO:0000313" key="9">
    <source>
        <dbReference type="Proteomes" id="UP000234951"/>
    </source>
</evidence>
<dbReference type="OrthoDB" id="9765670at2"/>
<dbReference type="GO" id="GO:0005829">
    <property type="term" value="C:cytosol"/>
    <property type="evidence" value="ECO:0007669"/>
    <property type="project" value="TreeGrafter"/>
</dbReference>
<dbReference type="PANTHER" id="PTHR11070:SF3">
    <property type="entry name" value="DNA 3'-5' HELICASE"/>
    <property type="match status" value="1"/>
</dbReference>
<keyword evidence="2 5" id="KW-0378">Hydrolase</keyword>